<dbReference type="GO" id="GO:0008203">
    <property type="term" value="P:cholesterol metabolic process"/>
    <property type="evidence" value="ECO:0007669"/>
    <property type="project" value="TreeGrafter"/>
</dbReference>
<dbReference type="InterPro" id="IPR004299">
    <property type="entry name" value="MBOAT_fam"/>
</dbReference>
<feature type="transmembrane region" description="Helical" evidence="11">
    <location>
        <begin position="450"/>
        <end position="472"/>
    </location>
</feature>
<evidence type="ECO:0000256" key="7">
    <source>
        <dbReference type="ARBA" id="ARBA00023136"/>
    </source>
</evidence>
<evidence type="ECO:0000256" key="1">
    <source>
        <dbReference type="ARBA" id="ARBA00004477"/>
    </source>
</evidence>
<feature type="transmembrane region" description="Helical" evidence="11">
    <location>
        <begin position="419"/>
        <end position="438"/>
    </location>
</feature>
<gene>
    <name evidence="12" type="primary">SOAT1</name>
    <name evidence="12" type="ORF">NPIL_408871</name>
</gene>
<sequence>MCSTTALHRHFNGIHRKAHISREIKYLLKKKTMGHHAATEDSNKGSKEMNGNTNIMQEKQNDSKKTALPKKVYTQRNSVLTDLMEVNHLQTVYNISVAICVLLFINLVMYYIATPEVFWRDIGIVGWAASNVQLIVKMLISFHIFAFLILYGFKTWTRVRNKINTKLADLLFLLIYIAIAVSLFVATSYILVQNVFRPISNFIIMCEQVRIFLKTYSFVRESAPRVLKYKPMKDGKQDHNLYPTVKHYSYYLFVPATIYRDSYPRKKEINYGFVVAQIFKFFACIFISYCTCVRFMVDIFQDVGTTPFTLKEAALTLAGSMVIGSLSMFLIFYGFLHSWLNICAELLRFADREFYQDWWNSTSFSQYYRKWNTVIYDWLYTYVYIEANKIGISRSLSLVLVFFISSAIHEYIIAMSLGFFYPVLGVMYLTVGVSLMFVTKNRKSQFWNTFMWSMLFSGWGFVISLYCLEWHARSNCERLDNPIQDFFVPRSWSKSCHIITFS</sequence>
<evidence type="ECO:0000256" key="4">
    <source>
        <dbReference type="ARBA" id="ARBA00022692"/>
    </source>
</evidence>
<keyword evidence="3 9" id="KW-0808">Transferase</keyword>
<dbReference type="Pfam" id="PF03062">
    <property type="entry name" value="MBOAT"/>
    <property type="match status" value="1"/>
</dbReference>
<feature type="transmembrane region" description="Helical" evidence="11">
    <location>
        <begin position="395"/>
        <end position="413"/>
    </location>
</feature>
<evidence type="ECO:0000256" key="11">
    <source>
        <dbReference type="SAM" id="Phobius"/>
    </source>
</evidence>
<reference evidence="12" key="1">
    <citation type="submission" date="2020-08" db="EMBL/GenBank/DDBJ databases">
        <title>Multicomponent nature underlies the extraordinary mechanical properties of spider dragline silk.</title>
        <authorList>
            <person name="Kono N."/>
            <person name="Nakamura H."/>
            <person name="Mori M."/>
            <person name="Yoshida Y."/>
            <person name="Ohtoshi R."/>
            <person name="Malay A.D."/>
            <person name="Moran D.A.P."/>
            <person name="Tomita M."/>
            <person name="Numata K."/>
            <person name="Arakawa K."/>
        </authorList>
    </citation>
    <scope>NUCLEOTIDE SEQUENCE</scope>
</reference>
<comment type="similarity">
    <text evidence="2 9">Belongs to the membrane-bound acyltransferase family. Sterol o-acyltransferase subfamily.</text>
</comment>
<evidence type="ECO:0000256" key="8">
    <source>
        <dbReference type="ARBA" id="ARBA00023315"/>
    </source>
</evidence>
<keyword evidence="4 11" id="KW-0812">Transmembrane</keyword>
<dbReference type="OrthoDB" id="6407650at2759"/>
<comment type="caution">
    <text evidence="12">The sequence shown here is derived from an EMBL/GenBank/DDBJ whole genome shotgun (WGS) entry which is preliminary data.</text>
</comment>
<evidence type="ECO:0000256" key="5">
    <source>
        <dbReference type="ARBA" id="ARBA00022824"/>
    </source>
</evidence>
<keyword evidence="5 9" id="KW-0256">Endoplasmic reticulum</keyword>
<accession>A0A8X6TK73</accession>
<name>A0A8X6TK73_NEPPI</name>
<dbReference type="PANTHER" id="PTHR10408">
    <property type="entry name" value="STEROL O-ACYLTRANSFERASE"/>
    <property type="match status" value="1"/>
</dbReference>
<feature type="transmembrane region" description="Helical" evidence="11">
    <location>
        <begin position="92"/>
        <end position="113"/>
    </location>
</feature>
<evidence type="ECO:0000256" key="2">
    <source>
        <dbReference type="ARBA" id="ARBA00009010"/>
    </source>
</evidence>
<proteinExistence type="inferred from homology"/>
<comment type="subcellular location">
    <subcellularLocation>
        <location evidence="1 9">Endoplasmic reticulum membrane</location>
        <topology evidence="1 9">Multi-pass membrane protein</topology>
    </subcellularLocation>
</comment>
<evidence type="ECO:0000313" key="12">
    <source>
        <dbReference type="EMBL" id="GFT19401.1"/>
    </source>
</evidence>
<dbReference type="PIRSF" id="PIRSF000439">
    <property type="entry name" value="Oat_ACAT_DAG_ARE"/>
    <property type="match status" value="1"/>
</dbReference>
<keyword evidence="13" id="KW-1185">Reference proteome</keyword>
<feature type="transmembrane region" description="Helical" evidence="11">
    <location>
        <begin position="173"/>
        <end position="192"/>
    </location>
</feature>
<evidence type="ECO:0000313" key="13">
    <source>
        <dbReference type="Proteomes" id="UP000887013"/>
    </source>
</evidence>
<evidence type="ECO:0000256" key="9">
    <source>
        <dbReference type="PIRNR" id="PIRNR000439"/>
    </source>
</evidence>
<keyword evidence="8 9" id="KW-0012">Acyltransferase</keyword>
<organism evidence="12 13">
    <name type="scientific">Nephila pilipes</name>
    <name type="common">Giant wood spider</name>
    <name type="synonym">Nephila maculata</name>
    <dbReference type="NCBI Taxonomy" id="299642"/>
    <lineage>
        <taxon>Eukaryota</taxon>
        <taxon>Metazoa</taxon>
        <taxon>Ecdysozoa</taxon>
        <taxon>Arthropoda</taxon>
        <taxon>Chelicerata</taxon>
        <taxon>Arachnida</taxon>
        <taxon>Araneae</taxon>
        <taxon>Araneomorphae</taxon>
        <taxon>Entelegynae</taxon>
        <taxon>Araneoidea</taxon>
        <taxon>Nephilidae</taxon>
        <taxon>Nephila</taxon>
    </lineage>
</organism>
<protein>
    <recommendedName>
        <fullName evidence="9">O-acyltransferase</fullName>
    </recommendedName>
</protein>
<dbReference type="InterPro" id="IPR014371">
    <property type="entry name" value="Oat_ACAT_DAG_ARE"/>
</dbReference>
<dbReference type="EMBL" id="BMAW01059076">
    <property type="protein sequence ID" value="GFT19401.1"/>
    <property type="molecule type" value="Genomic_DNA"/>
</dbReference>
<dbReference type="Proteomes" id="UP000887013">
    <property type="component" value="Unassembled WGS sequence"/>
</dbReference>
<feature type="transmembrane region" description="Helical" evidence="11">
    <location>
        <begin position="317"/>
        <end position="336"/>
    </location>
</feature>
<evidence type="ECO:0000256" key="10">
    <source>
        <dbReference type="PIRSR" id="PIRSR000439-1"/>
    </source>
</evidence>
<feature type="transmembrane region" description="Helical" evidence="11">
    <location>
        <begin position="134"/>
        <end position="153"/>
    </location>
</feature>
<dbReference type="GO" id="GO:0005789">
    <property type="term" value="C:endoplasmic reticulum membrane"/>
    <property type="evidence" value="ECO:0007669"/>
    <property type="project" value="UniProtKB-SubCell"/>
</dbReference>
<keyword evidence="7 9" id="KW-0472">Membrane</keyword>
<evidence type="ECO:0000256" key="6">
    <source>
        <dbReference type="ARBA" id="ARBA00022989"/>
    </source>
</evidence>
<dbReference type="AlphaFoldDB" id="A0A8X6TK73"/>
<dbReference type="PANTHER" id="PTHR10408:SF8">
    <property type="entry name" value="O-ACYLTRANSFERASE"/>
    <property type="match status" value="1"/>
</dbReference>
<dbReference type="GO" id="GO:0008374">
    <property type="term" value="F:O-acyltransferase activity"/>
    <property type="evidence" value="ECO:0007669"/>
    <property type="project" value="InterPro"/>
</dbReference>
<evidence type="ECO:0000256" key="3">
    <source>
        <dbReference type="ARBA" id="ARBA00022679"/>
    </source>
</evidence>
<keyword evidence="6 11" id="KW-1133">Transmembrane helix</keyword>
<feature type="active site" evidence="10">
    <location>
        <position position="409"/>
    </location>
</feature>
<feature type="transmembrane region" description="Helical" evidence="11">
    <location>
        <begin position="269"/>
        <end position="297"/>
    </location>
</feature>